<dbReference type="InterPro" id="IPR006693">
    <property type="entry name" value="AB_hydrolase_lipase"/>
</dbReference>
<dbReference type="OrthoDB" id="9974421at2759"/>
<dbReference type="Gene3D" id="3.40.50.1820">
    <property type="entry name" value="alpha/beta hydrolase"/>
    <property type="match status" value="1"/>
</dbReference>
<evidence type="ECO:0000256" key="2">
    <source>
        <dbReference type="ARBA" id="ARBA00022729"/>
    </source>
</evidence>
<keyword evidence="2" id="KW-0732">Signal</keyword>
<feature type="active site" description="Charge relay system" evidence="8">
    <location>
        <position position="358"/>
    </location>
</feature>
<dbReference type="GO" id="GO:0016042">
    <property type="term" value="P:lipid catabolic process"/>
    <property type="evidence" value="ECO:0007669"/>
    <property type="project" value="UniProtKB-KW"/>
</dbReference>
<evidence type="ECO:0000256" key="4">
    <source>
        <dbReference type="ARBA" id="ARBA00022963"/>
    </source>
</evidence>
<organism evidence="10 11">
    <name type="scientific">Diabrotica balteata</name>
    <name type="common">Banded cucumber beetle</name>
    <dbReference type="NCBI Taxonomy" id="107213"/>
    <lineage>
        <taxon>Eukaryota</taxon>
        <taxon>Metazoa</taxon>
        <taxon>Ecdysozoa</taxon>
        <taxon>Arthropoda</taxon>
        <taxon>Hexapoda</taxon>
        <taxon>Insecta</taxon>
        <taxon>Pterygota</taxon>
        <taxon>Neoptera</taxon>
        <taxon>Endopterygota</taxon>
        <taxon>Coleoptera</taxon>
        <taxon>Polyphaga</taxon>
        <taxon>Cucujiformia</taxon>
        <taxon>Chrysomeloidea</taxon>
        <taxon>Chrysomelidae</taxon>
        <taxon>Galerucinae</taxon>
        <taxon>Diabroticina</taxon>
        <taxon>Diabroticites</taxon>
        <taxon>Diabrotica</taxon>
    </lineage>
</organism>
<evidence type="ECO:0000256" key="3">
    <source>
        <dbReference type="ARBA" id="ARBA00022801"/>
    </source>
</evidence>
<dbReference type="EMBL" id="OU898284">
    <property type="protein sequence ID" value="CAG9840503.1"/>
    <property type="molecule type" value="Genomic_DNA"/>
</dbReference>
<dbReference type="SUPFAM" id="SSF53474">
    <property type="entry name" value="alpha/beta-Hydrolases"/>
    <property type="match status" value="1"/>
</dbReference>
<evidence type="ECO:0000313" key="11">
    <source>
        <dbReference type="Proteomes" id="UP001153709"/>
    </source>
</evidence>
<keyword evidence="6" id="KW-0325">Glycoprotein</keyword>
<evidence type="ECO:0000256" key="5">
    <source>
        <dbReference type="ARBA" id="ARBA00023098"/>
    </source>
</evidence>
<protein>
    <recommendedName>
        <fullName evidence="7">Lipase</fullName>
    </recommendedName>
</protein>
<dbReference type="FunFam" id="3.40.50.1820:FF:000057">
    <property type="entry name" value="Lipase"/>
    <property type="match status" value="1"/>
</dbReference>
<evidence type="ECO:0000256" key="6">
    <source>
        <dbReference type="ARBA" id="ARBA00023180"/>
    </source>
</evidence>
<dbReference type="AlphaFoldDB" id="A0A9N9TBV9"/>
<evidence type="ECO:0000313" key="10">
    <source>
        <dbReference type="EMBL" id="CAG9840503.1"/>
    </source>
</evidence>
<proteinExistence type="inferred from homology"/>
<evidence type="ECO:0000256" key="7">
    <source>
        <dbReference type="PIRNR" id="PIRNR000862"/>
    </source>
</evidence>
<dbReference type="PIRSF" id="PIRSF000862">
    <property type="entry name" value="Steryl_ester_lip"/>
    <property type="match status" value="1"/>
</dbReference>
<name>A0A9N9TBV9_DIABA</name>
<keyword evidence="5" id="KW-0443">Lipid metabolism</keyword>
<dbReference type="GO" id="GO:0016788">
    <property type="term" value="F:hydrolase activity, acting on ester bonds"/>
    <property type="evidence" value="ECO:0007669"/>
    <property type="project" value="InterPro"/>
</dbReference>
<evidence type="ECO:0000259" key="9">
    <source>
        <dbReference type="Pfam" id="PF04083"/>
    </source>
</evidence>
<reference evidence="10" key="1">
    <citation type="submission" date="2022-01" db="EMBL/GenBank/DDBJ databases">
        <authorList>
            <person name="King R."/>
        </authorList>
    </citation>
    <scope>NUCLEOTIDE SEQUENCE</scope>
</reference>
<evidence type="ECO:0000256" key="8">
    <source>
        <dbReference type="PIRSR" id="PIRSR000862-1"/>
    </source>
</evidence>
<gene>
    <name evidence="10" type="ORF">DIABBA_LOCUS13142</name>
</gene>
<feature type="active site" description="Nucleophile" evidence="8">
    <location>
        <position position="179"/>
    </location>
</feature>
<feature type="active site" description="Charge relay system" evidence="8">
    <location>
        <position position="389"/>
    </location>
</feature>
<comment type="similarity">
    <text evidence="1 7">Belongs to the AB hydrolase superfamily. Lipase family.</text>
</comment>
<evidence type="ECO:0000256" key="1">
    <source>
        <dbReference type="ARBA" id="ARBA00010701"/>
    </source>
</evidence>
<dbReference type="InterPro" id="IPR029058">
    <property type="entry name" value="AB_hydrolase_fold"/>
</dbReference>
<keyword evidence="11" id="KW-1185">Reference proteome</keyword>
<dbReference type="Pfam" id="PF04083">
    <property type="entry name" value="Abhydro_lipase"/>
    <property type="match status" value="1"/>
</dbReference>
<keyword evidence="4 7" id="KW-0442">Lipid degradation</keyword>
<feature type="domain" description="Partial AB-hydrolase lipase" evidence="9">
    <location>
        <begin position="48"/>
        <end position="101"/>
    </location>
</feature>
<dbReference type="Proteomes" id="UP001153709">
    <property type="component" value="Chromosome 9"/>
</dbReference>
<dbReference type="InterPro" id="IPR025483">
    <property type="entry name" value="Lipase_euk"/>
</dbReference>
<keyword evidence="3 7" id="KW-0378">Hydrolase</keyword>
<sequence>MHFFSHKNKVLETKTNMHFSIFMVVLSFCPTGVFLEKLDRAEELISSVTSFGYPIESHQIETEDNYILTAFRIPHGRNTTSSNNLPILLNHGMLGSADNYIWLGPQRSLAYILADKGYDVWLMNCRGTAYSRKHKIFNSSQKQFWDFSFHEIGMYDIPAVIDYIVNATHQTSLYYVGHSQGSTTLFVMGSERPEYNDKIKLAIALGPAAIYKNFKHPWLSWLLHNFPLKQLETLADSMQLYQFPPPYFSDKDIRELLTMLCVENKFLQKSCKAYFEILVDMNIDNIDQVDLPSIFSTLIQAVSLKQLFHYGQLVLSGNFQMYDYGPKINQQKYNSTSPPMYHFENIKYATALFSGKDDKLVTPEDARLLAKQLPNVVYYSTVPLRDFSHNDFIMNKNIENSLFKQILKLLERFKK</sequence>
<accession>A0A9N9TBV9</accession>
<dbReference type="PANTHER" id="PTHR11005">
    <property type="entry name" value="LYSOSOMAL ACID LIPASE-RELATED"/>
    <property type="match status" value="1"/>
</dbReference>